<protein>
    <submittedName>
        <fullName evidence="2">Uncharacterized protein</fullName>
    </submittedName>
</protein>
<keyword evidence="3" id="KW-1185">Reference proteome</keyword>
<dbReference type="Proteomes" id="UP000054248">
    <property type="component" value="Unassembled WGS sequence"/>
</dbReference>
<reference evidence="3" key="2">
    <citation type="submission" date="2015-01" db="EMBL/GenBank/DDBJ databases">
        <title>Evolutionary Origins and Diversification of the Mycorrhizal Mutualists.</title>
        <authorList>
            <consortium name="DOE Joint Genome Institute"/>
            <consortium name="Mycorrhizal Genomics Consortium"/>
            <person name="Kohler A."/>
            <person name="Kuo A."/>
            <person name="Nagy L.G."/>
            <person name="Floudas D."/>
            <person name="Copeland A."/>
            <person name="Barry K.W."/>
            <person name="Cichocki N."/>
            <person name="Veneault-Fourrey C."/>
            <person name="LaButti K."/>
            <person name="Lindquist E.A."/>
            <person name="Lipzen A."/>
            <person name="Lundell T."/>
            <person name="Morin E."/>
            <person name="Murat C."/>
            <person name="Riley R."/>
            <person name="Ohm R."/>
            <person name="Sun H."/>
            <person name="Tunlid A."/>
            <person name="Henrissat B."/>
            <person name="Grigoriev I.V."/>
            <person name="Hibbett D.S."/>
            <person name="Martin F."/>
        </authorList>
    </citation>
    <scope>NUCLEOTIDE SEQUENCE [LARGE SCALE GENOMIC DNA]</scope>
    <source>
        <strain evidence="3">MUT 4182</strain>
    </source>
</reference>
<evidence type="ECO:0000313" key="2">
    <source>
        <dbReference type="EMBL" id="KIO33377.1"/>
    </source>
</evidence>
<dbReference type="EMBL" id="KN822949">
    <property type="protein sequence ID" value="KIO33377.1"/>
    <property type="molecule type" value="Genomic_DNA"/>
</dbReference>
<organism evidence="2 3">
    <name type="scientific">Tulasnella calospora MUT 4182</name>
    <dbReference type="NCBI Taxonomy" id="1051891"/>
    <lineage>
        <taxon>Eukaryota</taxon>
        <taxon>Fungi</taxon>
        <taxon>Dikarya</taxon>
        <taxon>Basidiomycota</taxon>
        <taxon>Agaricomycotina</taxon>
        <taxon>Agaricomycetes</taxon>
        <taxon>Cantharellales</taxon>
        <taxon>Tulasnellaceae</taxon>
        <taxon>Tulasnella</taxon>
    </lineage>
</organism>
<reference evidence="2 3" key="1">
    <citation type="submission" date="2014-04" db="EMBL/GenBank/DDBJ databases">
        <authorList>
            <consortium name="DOE Joint Genome Institute"/>
            <person name="Kuo A."/>
            <person name="Girlanda M."/>
            <person name="Perotto S."/>
            <person name="Kohler A."/>
            <person name="Nagy L.G."/>
            <person name="Floudas D."/>
            <person name="Copeland A."/>
            <person name="Barry K.W."/>
            <person name="Cichocki N."/>
            <person name="Veneault-Fourrey C."/>
            <person name="LaButti K."/>
            <person name="Lindquist E.A."/>
            <person name="Lipzen A."/>
            <person name="Lundell T."/>
            <person name="Morin E."/>
            <person name="Murat C."/>
            <person name="Sun H."/>
            <person name="Tunlid A."/>
            <person name="Henrissat B."/>
            <person name="Grigoriev I.V."/>
            <person name="Hibbett D.S."/>
            <person name="Martin F."/>
            <person name="Nordberg H.P."/>
            <person name="Cantor M.N."/>
            <person name="Hua S.X."/>
        </authorList>
    </citation>
    <scope>NUCLEOTIDE SEQUENCE [LARGE SCALE GENOMIC DNA]</scope>
    <source>
        <strain evidence="2 3">MUT 4182</strain>
    </source>
</reference>
<feature type="compositionally biased region" description="Basic and acidic residues" evidence="1">
    <location>
        <begin position="94"/>
        <end position="103"/>
    </location>
</feature>
<name>A0A0C3MI95_9AGAM</name>
<sequence>MVFHWIVDRSQGCSSGGESCVKRNEDLRRGGGSEALSERLAPIFVDKDGERGRWETGREYEEECTEVGSLLKEFGTSEAGAFHSPSSSLANERGGGDRVERVSIRTKPPVNEHPPLSGRVGE</sequence>
<evidence type="ECO:0000256" key="1">
    <source>
        <dbReference type="SAM" id="MobiDB-lite"/>
    </source>
</evidence>
<feature type="region of interest" description="Disordered" evidence="1">
    <location>
        <begin position="76"/>
        <end position="122"/>
    </location>
</feature>
<proteinExistence type="predicted"/>
<gene>
    <name evidence="2" type="ORF">M407DRAFT_4102</name>
</gene>
<dbReference type="AlphaFoldDB" id="A0A0C3MI95"/>
<evidence type="ECO:0000313" key="3">
    <source>
        <dbReference type="Proteomes" id="UP000054248"/>
    </source>
</evidence>
<accession>A0A0C3MI95</accession>
<dbReference type="HOGENOM" id="CLU_2028436_0_0_1"/>